<proteinExistence type="predicted"/>
<reference evidence="2" key="1">
    <citation type="submission" date="2020-01" db="EMBL/GenBank/DDBJ databases">
        <authorList>
            <person name="Meier V. D."/>
            <person name="Meier V D."/>
        </authorList>
    </citation>
    <scope>NUCLEOTIDE SEQUENCE</scope>
    <source>
        <strain evidence="2">HLG_WM_MAG_04</strain>
    </source>
</reference>
<name>A0A6S6SEP5_9BACT</name>
<accession>A0A6S6SEP5</accession>
<evidence type="ECO:0000256" key="1">
    <source>
        <dbReference type="SAM" id="Phobius"/>
    </source>
</evidence>
<organism evidence="2">
    <name type="scientific">uncultured Sulfurovum sp</name>
    <dbReference type="NCBI Taxonomy" id="269237"/>
    <lineage>
        <taxon>Bacteria</taxon>
        <taxon>Pseudomonadati</taxon>
        <taxon>Campylobacterota</taxon>
        <taxon>Epsilonproteobacteria</taxon>
        <taxon>Campylobacterales</taxon>
        <taxon>Sulfurovaceae</taxon>
        <taxon>Sulfurovum</taxon>
        <taxon>environmental samples</taxon>
    </lineage>
</organism>
<dbReference type="AlphaFoldDB" id="A0A6S6SEP5"/>
<gene>
    <name evidence="2" type="ORF">HELGO_WM3146</name>
</gene>
<protein>
    <submittedName>
        <fullName evidence="2">Uncharacterized protein</fullName>
    </submittedName>
</protein>
<keyword evidence="1" id="KW-0812">Transmembrane</keyword>
<evidence type="ECO:0000313" key="2">
    <source>
        <dbReference type="EMBL" id="CAA6806015.1"/>
    </source>
</evidence>
<feature type="transmembrane region" description="Helical" evidence="1">
    <location>
        <begin position="20"/>
        <end position="38"/>
    </location>
</feature>
<sequence>MLEKRLKNNKKSVYELGKDFFVSIVLILRIIVSIDRFFKVLNQGLGLRGNKFYHHQVFKFFGYTKNNNTMYLP</sequence>
<keyword evidence="1" id="KW-1133">Transmembrane helix</keyword>
<dbReference type="EMBL" id="CACVAX010000013">
    <property type="protein sequence ID" value="CAA6806015.1"/>
    <property type="molecule type" value="Genomic_DNA"/>
</dbReference>
<keyword evidence="1" id="KW-0472">Membrane</keyword>